<dbReference type="EMBL" id="JAQQKW010000004">
    <property type="protein sequence ID" value="MDC7694355.1"/>
    <property type="molecule type" value="Genomic_DNA"/>
</dbReference>
<feature type="transmembrane region" description="Helical" evidence="1">
    <location>
        <begin position="106"/>
        <end position="132"/>
    </location>
</feature>
<evidence type="ECO:0000313" key="2">
    <source>
        <dbReference type="EMBL" id="MDC7694355.1"/>
    </source>
</evidence>
<protein>
    <submittedName>
        <fullName evidence="2">Uncharacterized protein</fullName>
    </submittedName>
</protein>
<reference evidence="2 3" key="1">
    <citation type="submission" date="2023-01" db="EMBL/GenBank/DDBJ databases">
        <title>Novel species of the genus Asticcacaulis isolated from rivers.</title>
        <authorList>
            <person name="Lu H."/>
        </authorList>
    </citation>
    <scope>NUCLEOTIDE SEQUENCE [LARGE SCALE GENOMIC DNA]</scope>
    <source>
        <strain evidence="2 3">DXS10W</strain>
    </source>
</reference>
<name>A0ABT5IDU3_9CAUL</name>
<organism evidence="2 3">
    <name type="scientific">Asticcacaulis currens</name>
    <dbReference type="NCBI Taxonomy" id="2984210"/>
    <lineage>
        <taxon>Bacteria</taxon>
        <taxon>Pseudomonadati</taxon>
        <taxon>Pseudomonadota</taxon>
        <taxon>Alphaproteobacteria</taxon>
        <taxon>Caulobacterales</taxon>
        <taxon>Caulobacteraceae</taxon>
        <taxon>Asticcacaulis</taxon>
    </lineage>
</organism>
<comment type="caution">
    <text evidence="2">The sequence shown here is derived from an EMBL/GenBank/DDBJ whole genome shotgun (WGS) entry which is preliminary data.</text>
</comment>
<dbReference type="Proteomes" id="UP001216595">
    <property type="component" value="Unassembled WGS sequence"/>
</dbReference>
<keyword evidence="1" id="KW-0812">Transmembrane</keyword>
<accession>A0ABT5IDU3</accession>
<feature type="transmembrane region" description="Helical" evidence="1">
    <location>
        <begin position="56"/>
        <end position="74"/>
    </location>
</feature>
<dbReference type="RefSeq" id="WP_272741066.1">
    <property type="nucleotide sequence ID" value="NZ_JAQQKW010000004.1"/>
</dbReference>
<feature type="transmembrane region" description="Helical" evidence="1">
    <location>
        <begin position="81"/>
        <end position="100"/>
    </location>
</feature>
<proteinExistence type="predicted"/>
<feature type="transmembrane region" description="Helical" evidence="1">
    <location>
        <begin position="6"/>
        <end position="26"/>
    </location>
</feature>
<sequence>MLPLLHLIWVWTANLTVLVCGSLAIWRGGWAERSTAVVIWVAWFITPVLQKQNHDPGVMTTILDGAVTAFVFAVSYYSRRIWTVFMTAFMFGTFLTHLTADVMPGVGYFAYVTTMGLFGGYGVALTLGGAALEAEYLRKTPKIHA</sequence>
<evidence type="ECO:0000256" key="1">
    <source>
        <dbReference type="SAM" id="Phobius"/>
    </source>
</evidence>
<keyword evidence="1" id="KW-0472">Membrane</keyword>
<keyword evidence="1" id="KW-1133">Transmembrane helix</keyword>
<gene>
    <name evidence="2" type="ORF">PQU94_08680</name>
</gene>
<evidence type="ECO:0000313" key="3">
    <source>
        <dbReference type="Proteomes" id="UP001216595"/>
    </source>
</evidence>
<keyword evidence="3" id="KW-1185">Reference proteome</keyword>